<feature type="region of interest" description="Disordered" evidence="1">
    <location>
        <begin position="1"/>
        <end position="106"/>
    </location>
</feature>
<evidence type="ECO:0000313" key="3">
    <source>
        <dbReference type="Proteomes" id="UP000054564"/>
    </source>
</evidence>
<dbReference type="EMBL" id="AJIL01000106">
    <property type="protein sequence ID" value="KNE94925.1"/>
    <property type="molecule type" value="Genomic_DNA"/>
</dbReference>
<evidence type="ECO:0000256" key="1">
    <source>
        <dbReference type="SAM" id="MobiDB-lite"/>
    </source>
</evidence>
<protein>
    <submittedName>
        <fullName evidence="2">Uncharacterized protein</fullName>
    </submittedName>
</protein>
<sequence length="188" mass="19846">MDVEPQSAASSPIVTASQLKISPATQTPGLRSRDDSSAATGPSSSSRSKGRGTKSRMINVGGNRLEAPSHSSRHKNESFRPSGSRRGNPTSNAEWNSLDDNQMNPRNMIKIVDKELASHYNNDIGDPFLPIDSSNAAVNSPNNAQTEPDPEAMMSSEPQTNLGQEITNPAEPDPSIAIASPPGSPIAS</sequence>
<gene>
    <name evidence="2" type="ORF">PSTG_11716</name>
</gene>
<feature type="compositionally biased region" description="Low complexity" evidence="1">
    <location>
        <begin position="133"/>
        <end position="144"/>
    </location>
</feature>
<feature type="compositionally biased region" description="Polar residues" evidence="1">
    <location>
        <begin position="7"/>
        <end position="29"/>
    </location>
</feature>
<feature type="compositionally biased region" description="Polar residues" evidence="1">
    <location>
        <begin position="156"/>
        <end position="167"/>
    </location>
</feature>
<organism evidence="2 3">
    <name type="scientific">Puccinia striiformis f. sp. tritici PST-78</name>
    <dbReference type="NCBI Taxonomy" id="1165861"/>
    <lineage>
        <taxon>Eukaryota</taxon>
        <taxon>Fungi</taxon>
        <taxon>Dikarya</taxon>
        <taxon>Basidiomycota</taxon>
        <taxon>Pucciniomycotina</taxon>
        <taxon>Pucciniomycetes</taxon>
        <taxon>Pucciniales</taxon>
        <taxon>Pucciniaceae</taxon>
        <taxon>Puccinia</taxon>
    </lineage>
</organism>
<comment type="caution">
    <text evidence="2">The sequence shown here is derived from an EMBL/GenBank/DDBJ whole genome shotgun (WGS) entry which is preliminary data.</text>
</comment>
<feature type="compositionally biased region" description="Low complexity" evidence="1">
    <location>
        <begin position="169"/>
        <end position="188"/>
    </location>
</feature>
<name>A0A0L0V6I7_9BASI</name>
<keyword evidence="3" id="KW-1185">Reference proteome</keyword>
<feature type="compositionally biased region" description="Low complexity" evidence="1">
    <location>
        <begin position="37"/>
        <end position="47"/>
    </location>
</feature>
<proteinExistence type="predicted"/>
<dbReference type="AlphaFoldDB" id="A0A0L0V6I7"/>
<feature type="region of interest" description="Disordered" evidence="1">
    <location>
        <begin position="120"/>
        <end position="188"/>
    </location>
</feature>
<reference evidence="3" key="1">
    <citation type="submission" date="2014-03" db="EMBL/GenBank/DDBJ databases">
        <title>The Genome Sequence of Puccinia striiformis f. sp. tritici PST-78.</title>
        <authorList>
            <consortium name="The Broad Institute Genome Sequencing Platform"/>
            <person name="Cuomo C."/>
            <person name="Hulbert S."/>
            <person name="Chen X."/>
            <person name="Walker B."/>
            <person name="Young S.K."/>
            <person name="Zeng Q."/>
            <person name="Gargeya S."/>
            <person name="Fitzgerald M."/>
            <person name="Haas B."/>
            <person name="Abouelleil A."/>
            <person name="Alvarado L."/>
            <person name="Arachchi H.M."/>
            <person name="Berlin A.M."/>
            <person name="Chapman S.B."/>
            <person name="Goldberg J."/>
            <person name="Griggs A."/>
            <person name="Gujja S."/>
            <person name="Hansen M."/>
            <person name="Howarth C."/>
            <person name="Imamovic A."/>
            <person name="Larimer J."/>
            <person name="McCowan C."/>
            <person name="Montmayeur A."/>
            <person name="Murphy C."/>
            <person name="Neiman D."/>
            <person name="Pearson M."/>
            <person name="Priest M."/>
            <person name="Roberts A."/>
            <person name="Saif S."/>
            <person name="Shea T."/>
            <person name="Sisk P."/>
            <person name="Sykes S."/>
            <person name="Wortman J."/>
            <person name="Nusbaum C."/>
            <person name="Birren B."/>
        </authorList>
    </citation>
    <scope>NUCLEOTIDE SEQUENCE [LARGE SCALE GENOMIC DNA]</scope>
    <source>
        <strain evidence="3">race PST-78</strain>
    </source>
</reference>
<feature type="compositionally biased region" description="Polar residues" evidence="1">
    <location>
        <begin position="79"/>
        <end position="105"/>
    </location>
</feature>
<dbReference type="Proteomes" id="UP000054564">
    <property type="component" value="Unassembled WGS sequence"/>
</dbReference>
<dbReference type="OrthoDB" id="2500646at2759"/>
<evidence type="ECO:0000313" key="2">
    <source>
        <dbReference type="EMBL" id="KNE94925.1"/>
    </source>
</evidence>
<accession>A0A0L0V6I7</accession>